<name>A0A2U3MY74_9GAMM</name>
<dbReference type="PANTHER" id="PTHR34580:SF3">
    <property type="entry name" value="PROTEIN PAFB"/>
    <property type="match status" value="1"/>
</dbReference>
<evidence type="ECO:0000313" key="3">
    <source>
        <dbReference type="EMBL" id="SPL70259.1"/>
    </source>
</evidence>
<evidence type="ECO:0000259" key="1">
    <source>
        <dbReference type="Pfam" id="PF08279"/>
    </source>
</evidence>
<feature type="domain" description="Helix-turn-helix type 11" evidence="1">
    <location>
        <begin position="6"/>
        <end position="59"/>
    </location>
</feature>
<dbReference type="SUPFAM" id="SSF46785">
    <property type="entry name" value="Winged helix' DNA-binding domain"/>
    <property type="match status" value="1"/>
</dbReference>
<dbReference type="Pfam" id="PF08279">
    <property type="entry name" value="HTH_11"/>
    <property type="match status" value="1"/>
</dbReference>
<dbReference type="Gene3D" id="1.10.10.10">
    <property type="entry name" value="Winged helix-like DNA-binding domain superfamily/Winged helix DNA-binding domain"/>
    <property type="match status" value="1"/>
</dbReference>
<dbReference type="InterPro" id="IPR036390">
    <property type="entry name" value="WH_DNA-bd_sf"/>
</dbReference>
<evidence type="ECO:0000313" key="4">
    <source>
        <dbReference type="Proteomes" id="UP000245974"/>
    </source>
</evidence>
<dbReference type="GO" id="GO:0004077">
    <property type="term" value="F:biotin--[biotin carboxyl-carrier protein] ligase activity"/>
    <property type="evidence" value="ECO:0007669"/>
    <property type="project" value="UniProtKB-EC"/>
</dbReference>
<dbReference type="RefSeq" id="WP_121973752.1">
    <property type="nucleotide sequence ID" value="NZ_OOGT01000050.1"/>
</dbReference>
<dbReference type="EMBL" id="OOGT01000050">
    <property type="protein sequence ID" value="SPL70259.1"/>
    <property type="molecule type" value="Genomic_DNA"/>
</dbReference>
<dbReference type="OrthoDB" id="9807255at2"/>
<dbReference type="AlphaFoldDB" id="A0A2U3MY74"/>
<dbReference type="PANTHER" id="PTHR34580">
    <property type="match status" value="1"/>
</dbReference>
<dbReference type="InterPro" id="IPR051534">
    <property type="entry name" value="CBASS_pafABC_assoc_protein"/>
</dbReference>
<dbReference type="InterPro" id="IPR036388">
    <property type="entry name" value="WH-like_DNA-bd_sf"/>
</dbReference>
<reference evidence="4" key="1">
    <citation type="submission" date="2018-03" db="EMBL/GenBank/DDBJ databases">
        <authorList>
            <person name="Blom J."/>
        </authorList>
    </citation>
    <scope>NUCLEOTIDE SEQUENCE [LARGE SCALE GENOMIC DNA]</scope>
    <source>
        <strain evidence="4">KPC-SM-21</strain>
    </source>
</reference>
<feature type="domain" description="WYL" evidence="2">
    <location>
        <begin position="136"/>
        <end position="202"/>
    </location>
</feature>
<dbReference type="InParanoid" id="A0A2U3MY74"/>
<sequence length="231" mass="27227">MSRSIRLLNLLQLLREYHHPATAQKLAEHLNISVRSIYRDIECLRAQGVNIEGSAGLGFVLKEDFLLPPISLNDTEVEAVFLALNWLKRIPDTELKQAAHSVLAKLNAVIPKSKQELLDATTLHSIHQWIATDEKTVEQVRLSIRHEVKIEIQYLDERGKLSVRRLWPFALGYFNDKILLAAWCELREDFRNFRLDRIQKITLFEERYPQFKRHLFQQWWQQEIQKKANHS</sequence>
<dbReference type="Proteomes" id="UP000245974">
    <property type="component" value="Unassembled WGS sequence"/>
</dbReference>
<dbReference type="EC" id="6.3.4.15" evidence="3"/>
<protein>
    <submittedName>
        <fullName evidence="3">Bifunctional ligase/repressor BirA</fullName>
        <ecNumber evidence="3">6.3.4.15</ecNumber>
    </submittedName>
</protein>
<organism evidence="3 4">
    <name type="scientific">Acinetobacter stercoris</name>
    <dbReference type="NCBI Taxonomy" id="2126983"/>
    <lineage>
        <taxon>Bacteria</taxon>
        <taxon>Pseudomonadati</taxon>
        <taxon>Pseudomonadota</taxon>
        <taxon>Gammaproteobacteria</taxon>
        <taxon>Moraxellales</taxon>
        <taxon>Moraxellaceae</taxon>
        <taxon>Acinetobacter</taxon>
    </lineage>
</organism>
<dbReference type="InterPro" id="IPR026881">
    <property type="entry name" value="WYL_dom"/>
</dbReference>
<evidence type="ECO:0000259" key="2">
    <source>
        <dbReference type="Pfam" id="PF13280"/>
    </source>
</evidence>
<dbReference type="InterPro" id="IPR013196">
    <property type="entry name" value="HTH_11"/>
</dbReference>
<keyword evidence="3" id="KW-0436">Ligase</keyword>
<keyword evidence="4" id="KW-1185">Reference proteome</keyword>
<dbReference type="Pfam" id="PF13280">
    <property type="entry name" value="WYL"/>
    <property type="match status" value="1"/>
</dbReference>
<proteinExistence type="predicted"/>
<dbReference type="PROSITE" id="PS52050">
    <property type="entry name" value="WYL"/>
    <property type="match status" value="1"/>
</dbReference>
<gene>
    <name evidence="3" type="primary">birA_1</name>
    <name evidence="3" type="ORF">KPC_1437</name>
</gene>
<accession>A0A2U3MY74</accession>